<proteinExistence type="predicted"/>
<sequence length="264" mass="29232">MTFDAREKSIHAGHPFELYLFQTQTQSWRLTSADRAIVFNGQSYQPEAIHRTATSQGQELKSGSITVTIPKTHAIAQLFVSFIPPTPLSLVIFRGHEGEPESEIVTHFTGRVTIAIFGDDCELRVVPEQELLQKRIPGPKYQKPCNHILYDSGCTVDKALFNLVGTLTFVQGDIIKAAAFATQPDGWLDAGYIEKGTERRMILNHVGDTVTLLSAMAGLAVGDLVTAFAGCKRTLDDCDTKFTNLEHFFGFEWIPAKNPFDGLE</sequence>
<accession>A0A0F9JCP4</accession>
<organism evidence="2">
    <name type="scientific">marine sediment metagenome</name>
    <dbReference type="NCBI Taxonomy" id="412755"/>
    <lineage>
        <taxon>unclassified sequences</taxon>
        <taxon>metagenomes</taxon>
        <taxon>ecological metagenomes</taxon>
    </lineage>
</organism>
<dbReference type="InterPro" id="IPR018964">
    <property type="entry name" value="Phage_phiJL001_Gp84_C"/>
</dbReference>
<dbReference type="Pfam" id="PF09931">
    <property type="entry name" value="Phage_phiJL001_Gp84_N"/>
    <property type="match status" value="1"/>
</dbReference>
<protein>
    <recommendedName>
        <fullName evidence="1">Bacteriophage phiJL001 Gp84 C-terminal domain-containing protein</fullName>
    </recommendedName>
</protein>
<comment type="caution">
    <text evidence="2">The sequence shown here is derived from an EMBL/GenBank/DDBJ whole genome shotgun (WGS) entry which is preliminary data.</text>
</comment>
<dbReference type="EMBL" id="LAZR01010324">
    <property type="protein sequence ID" value="KKM67579.1"/>
    <property type="molecule type" value="Genomic_DNA"/>
</dbReference>
<evidence type="ECO:0000259" key="1">
    <source>
        <dbReference type="Pfam" id="PF09356"/>
    </source>
</evidence>
<dbReference type="AlphaFoldDB" id="A0A0F9JCP4"/>
<gene>
    <name evidence="2" type="ORF">LCGC14_1469680</name>
</gene>
<feature type="domain" description="Bacteriophage phiJL001 Gp84 C-terminal" evidence="1">
    <location>
        <begin position="197"/>
        <end position="257"/>
    </location>
</feature>
<reference evidence="2" key="1">
    <citation type="journal article" date="2015" name="Nature">
        <title>Complex archaea that bridge the gap between prokaryotes and eukaryotes.</title>
        <authorList>
            <person name="Spang A."/>
            <person name="Saw J.H."/>
            <person name="Jorgensen S.L."/>
            <person name="Zaremba-Niedzwiedzka K."/>
            <person name="Martijn J."/>
            <person name="Lind A.E."/>
            <person name="van Eijk R."/>
            <person name="Schleper C."/>
            <person name="Guy L."/>
            <person name="Ettema T.J."/>
        </authorList>
    </citation>
    <scope>NUCLEOTIDE SEQUENCE</scope>
</reference>
<name>A0A0F9JCP4_9ZZZZ</name>
<evidence type="ECO:0000313" key="2">
    <source>
        <dbReference type="EMBL" id="KKM67579.1"/>
    </source>
</evidence>
<dbReference type="Pfam" id="PF09356">
    <property type="entry name" value="Phage_BR0599"/>
    <property type="match status" value="1"/>
</dbReference>